<gene>
    <name evidence="2" type="ORF">NA56DRAFT_49508</name>
</gene>
<evidence type="ECO:0000313" key="2">
    <source>
        <dbReference type="EMBL" id="PMD23779.1"/>
    </source>
</evidence>
<dbReference type="EMBL" id="KZ613474">
    <property type="protein sequence ID" value="PMD23779.1"/>
    <property type="molecule type" value="Genomic_DNA"/>
</dbReference>
<dbReference type="GO" id="GO:0090173">
    <property type="term" value="P:regulation of synaptonemal complex assembly"/>
    <property type="evidence" value="ECO:0007669"/>
    <property type="project" value="InterPro"/>
</dbReference>
<dbReference type="PANTHER" id="PTHR40375:SF2">
    <property type="entry name" value="SPORULATION-SPECIFIC PROTEIN 22"/>
    <property type="match status" value="1"/>
</dbReference>
<dbReference type="GO" id="GO:0051321">
    <property type="term" value="P:meiotic cell cycle"/>
    <property type="evidence" value="ECO:0007669"/>
    <property type="project" value="UniProtKB-KW"/>
</dbReference>
<dbReference type="AlphaFoldDB" id="A0A2J6QBY7"/>
<name>A0A2J6QBY7_9HELO</name>
<protein>
    <submittedName>
        <fullName evidence="2">SPO22-domain-containing protein</fullName>
    </submittedName>
</protein>
<dbReference type="Pfam" id="PF08631">
    <property type="entry name" value="SPO22"/>
    <property type="match status" value="1"/>
</dbReference>
<accession>A0A2J6QBY7</accession>
<evidence type="ECO:0000313" key="3">
    <source>
        <dbReference type="Proteomes" id="UP000235672"/>
    </source>
</evidence>
<evidence type="ECO:0000256" key="1">
    <source>
        <dbReference type="ARBA" id="ARBA00023254"/>
    </source>
</evidence>
<organism evidence="2 3">
    <name type="scientific">Hyaloscypha hepaticicola</name>
    <dbReference type="NCBI Taxonomy" id="2082293"/>
    <lineage>
        <taxon>Eukaryota</taxon>
        <taxon>Fungi</taxon>
        <taxon>Dikarya</taxon>
        <taxon>Ascomycota</taxon>
        <taxon>Pezizomycotina</taxon>
        <taxon>Leotiomycetes</taxon>
        <taxon>Helotiales</taxon>
        <taxon>Hyaloscyphaceae</taxon>
        <taxon>Hyaloscypha</taxon>
    </lineage>
</organism>
<dbReference type="InterPro" id="IPR013940">
    <property type="entry name" value="Spo22/ZIP4/TEX11"/>
</dbReference>
<dbReference type="STRING" id="1745343.A0A2J6QBY7"/>
<dbReference type="InterPro" id="IPR039057">
    <property type="entry name" value="Spo22/ZIP4"/>
</dbReference>
<keyword evidence="3" id="KW-1185">Reference proteome</keyword>
<proteinExistence type="predicted"/>
<dbReference type="PANTHER" id="PTHR40375">
    <property type="entry name" value="SPORULATION-SPECIFIC PROTEIN 22"/>
    <property type="match status" value="1"/>
</dbReference>
<reference evidence="2 3" key="1">
    <citation type="submission" date="2016-05" db="EMBL/GenBank/DDBJ databases">
        <title>A degradative enzymes factory behind the ericoid mycorrhizal symbiosis.</title>
        <authorList>
            <consortium name="DOE Joint Genome Institute"/>
            <person name="Martino E."/>
            <person name="Morin E."/>
            <person name="Grelet G."/>
            <person name="Kuo A."/>
            <person name="Kohler A."/>
            <person name="Daghino S."/>
            <person name="Barry K."/>
            <person name="Choi C."/>
            <person name="Cichocki N."/>
            <person name="Clum A."/>
            <person name="Copeland A."/>
            <person name="Hainaut M."/>
            <person name="Haridas S."/>
            <person name="Labutti K."/>
            <person name="Lindquist E."/>
            <person name="Lipzen A."/>
            <person name="Khouja H.-R."/>
            <person name="Murat C."/>
            <person name="Ohm R."/>
            <person name="Olson A."/>
            <person name="Spatafora J."/>
            <person name="Veneault-Fourrey C."/>
            <person name="Henrissat B."/>
            <person name="Grigoriev I."/>
            <person name="Martin F."/>
            <person name="Perotto S."/>
        </authorList>
    </citation>
    <scope>NUCLEOTIDE SEQUENCE [LARGE SCALE GENOMIC DNA]</scope>
    <source>
        <strain evidence="2 3">UAMH 7357</strain>
    </source>
</reference>
<keyword evidence="1" id="KW-0469">Meiosis</keyword>
<sequence>MAPVQSARPEKNKRLKTILSFAADLESQLPTAAASKTSGTLSEEITKQISSFPSKFGALAAPKCEEADRIGTTIWNLCTRLRRDVETDNPKDVSIILLLARVFSFLLLDGAYDGGRNAPGNLARLMKIGIKAGKSCIERKEGNLAQIVLERVAGYIKPDPGVTPGDKEACERLVPEYYVLRTALAWHRDQLELAEHMFQLSTSSIQSFDSNTAEGLADVLYEMGKDLLQKQQYQLAVKWLDRSYEVLNGQELDRLSIDASELRTSIMQSLIKALLCLKDLESVERARSLVNLLENVFGDKLIVLLLKLEILSVPSMEAFDSSQYSDILQRMTRSMPISDVNFKLFMFHVRKLNEKSPNLACKALDDLLNLRMLKEEREEYVERLLITRLWITISQKECPEAIVSLHELFSLIMASVKKPISSAAAHGAHTLLWKRIESSYTSGHFEMAEKWCKLATHQIFETSGEHNMARISRKLLLCAMARKDVGVAREIFSSMSKGAQNEAMTRFLMYKIALRCGESELAAECLQFISSATTKDPTLLYACCLDAQQSGNKHQTIAALQLVLEKYGYSAPSAIHLPSLLRTTIQLIVSLLEDSRNSAASDNMEVSVEKLCRAFEGAVSSLRKALGHDTIWDVRELDWFSKNSYNLVIKNISTWSPRHSLRILTCCIAFIDHYPKGISDQISDDHCLRKMFCEFSATTALLALARGEDNLEVQLQDYLDLRKHVDSFDCLLQDKNGLLGEEAEEDLLRKLSILIVFDFEAACHLKAWDDLPEILIKADCCKSQRMYELMADCILCSQAPTQVIVSVLKRIVNAAWGLDTMDVQKLAKYMRCLFQVAMLDNMEVAEQLLDQAHEQAKEAAETDQPYPKEELEWIATRSFNYAVDLYCAGDEDGCRNWAAKALNIAHYCSDEGALERLLQSKLVVLKLDS</sequence>
<dbReference type="Proteomes" id="UP000235672">
    <property type="component" value="Unassembled WGS sequence"/>
</dbReference>
<dbReference type="OrthoDB" id="65716at2759"/>